<dbReference type="AlphaFoldDB" id="A0A4S8PFS8"/>
<sequence length="287" mass="32280">MAGTILYERFVKAYLKAEVRIIAEEAGWTPAIFGDVMCKSTTTIKAWLGNERLPDLGNMSLICDRGRVDPDRKQFIMHVREQLLTGSEMVSNLEERAMYIVEASERNYGTLVKWDPVLLSALVQTEAFHMEALPEAREGTAHKIPNWKRKEKRQEAFFNRIGSKSSPVTELYIPSNIFTVIDNLAAKDKSAQIARLVEVDAMPGCEVRVVRTPMVVPSSFESFKGDGFAGAGPDFVYVETYDQSRHVVEPANVALYDQARSRLRADSQEIGRWLDGGVHQLAEEHAE</sequence>
<dbReference type="OrthoDB" id="5177711at2"/>
<dbReference type="Pfam" id="PF19054">
    <property type="entry name" value="DUF5753"/>
    <property type="match status" value="1"/>
</dbReference>
<dbReference type="Proteomes" id="UP000305792">
    <property type="component" value="Unassembled WGS sequence"/>
</dbReference>
<protein>
    <recommendedName>
        <fullName evidence="1">DUF5753 domain-containing protein</fullName>
    </recommendedName>
</protein>
<evidence type="ECO:0000313" key="2">
    <source>
        <dbReference type="EMBL" id="THV28721.1"/>
    </source>
</evidence>
<organism evidence="2 3">
    <name type="scientific">Glycomyces paridis</name>
    <dbReference type="NCBI Taxonomy" id="2126555"/>
    <lineage>
        <taxon>Bacteria</taxon>
        <taxon>Bacillati</taxon>
        <taxon>Actinomycetota</taxon>
        <taxon>Actinomycetes</taxon>
        <taxon>Glycomycetales</taxon>
        <taxon>Glycomycetaceae</taxon>
        <taxon>Glycomyces</taxon>
    </lineage>
</organism>
<dbReference type="RefSeq" id="WP_136529828.1">
    <property type="nucleotide sequence ID" value="NZ_STGX01000007.1"/>
</dbReference>
<gene>
    <name evidence="2" type="ORF">E9998_11490</name>
</gene>
<evidence type="ECO:0000313" key="3">
    <source>
        <dbReference type="Proteomes" id="UP000305792"/>
    </source>
</evidence>
<accession>A0A4S8PFS8</accession>
<name>A0A4S8PFS8_9ACTN</name>
<dbReference type="InterPro" id="IPR043917">
    <property type="entry name" value="DUF5753"/>
</dbReference>
<reference evidence="2 3" key="1">
    <citation type="journal article" date="2018" name="Int. J. Syst. Evol. Microbiol.">
        <title>Glycomyces paridis sp. nov., isolated from the medicinal plant Paris polyphylla.</title>
        <authorList>
            <person name="Fang X.M."/>
            <person name="Bai J.L."/>
            <person name="Su J."/>
            <person name="Zhao L.L."/>
            <person name="Liu H.Y."/>
            <person name="Ma B.P."/>
            <person name="Zhang Y.Q."/>
            <person name="Yu L.Y."/>
        </authorList>
    </citation>
    <scope>NUCLEOTIDE SEQUENCE [LARGE SCALE GENOMIC DNA]</scope>
    <source>
        <strain evidence="2 3">CPCC 204357</strain>
    </source>
</reference>
<proteinExistence type="predicted"/>
<dbReference type="EMBL" id="STGX01000007">
    <property type="protein sequence ID" value="THV28721.1"/>
    <property type="molecule type" value="Genomic_DNA"/>
</dbReference>
<comment type="caution">
    <text evidence="2">The sequence shown here is derived from an EMBL/GenBank/DDBJ whole genome shotgun (WGS) entry which is preliminary data.</text>
</comment>
<keyword evidence="3" id="KW-1185">Reference proteome</keyword>
<feature type="domain" description="DUF5753" evidence="1">
    <location>
        <begin position="109"/>
        <end position="267"/>
    </location>
</feature>
<evidence type="ECO:0000259" key="1">
    <source>
        <dbReference type="Pfam" id="PF19054"/>
    </source>
</evidence>